<protein>
    <submittedName>
        <fullName evidence="1">Uncharacterized protein</fullName>
    </submittedName>
</protein>
<reference evidence="2" key="1">
    <citation type="journal article" date="2019" name="Int. J. Syst. Evol. Microbiol.">
        <title>The Global Catalogue of Microorganisms (GCM) 10K type strain sequencing project: providing services to taxonomists for standard genome sequencing and annotation.</title>
        <authorList>
            <consortium name="The Broad Institute Genomics Platform"/>
            <consortium name="The Broad Institute Genome Sequencing Center for Infectious Disease"/>
            <person name="Wu L."/>
            <person name="Ma J."/>
        </authorList>
    </citation>
    <scope>NUCLEOTIDE SEQUENCE [LARGE SCALE GENOMIC DNA]</scope>
    <source>
        <strain evidence="2">JCM 18200</strain>
    </source>
</reference>
<gene>
    <name evidence="1" type="ORF">GCM10023231_30210</name>
</gene>
<comment type="caution">
    <text evidence="1">The sequence shown here is derived from an EMBL/GenBank/DDBJ whole genome shotgun (WGS) entry which is preliminary data.</text>
</comment>
<name>A0ABP9BRC9_9SPHI</name>
<dbReference type="RefSeq" id="WP_345232699.1">
    <property type="nucleotide sequence ID" value="NZ_BAABIQ010000040.1"/>
</dbReference>
<accession>A0ABP9BRC9</accession>
<evidence type="ECO:0000313" key="2">
    <source>
        <dbReference type="Proteomes" id="UP001501411"/>
    </source>
</evidence>
<dbReference type="EMBL" id="BAABIQ010000040">
    <property type="protein sequence ID" value="GAA4799379.1"/>
    <property type="molecule type" value="Genomic_DNA"/>
</dbReference>
<dbReference type="Proteomes" id="UP001501411">
    <property type="component" value="Unassembled WGS sequence"/>
</dbReference>
<sequence>MTSYETNLLLNKDKYIQRIKNITNASFPDYEFIDHSFLFAHKVKYAVPMNGTFYDHNKPEYPIFTYLFDNDPDPFIDLIIKP</sequence>
<evidence type="ECO:0000313" key="1">
    <source>
        <dbReference type="EMBL" id="GAA4799379.1"/>
    </source>
</evidence>
<keyword evidence="2" id="KW-1185">Reference proteome</keyword>
<organism evidence="1 2">
    <name type="scientific">Olivibacter ginsenosidimutans</name>
    <dbReference type="NCBI Taxonomy" id="1176537"/>
    <lineage>
        <taxon>Bacteria</taxon>
        <taxon>Pseudomonadati</taxon>
        <taxon>Bacteroidota</taxon>
        <taxon>Sphingobacteriia</taxon>
        <taxon>Sphingobacteriales</taxon>
        <taxon>Sphingobacteriaceae</taxon>
        <taxon>Olivibacter</taxon>
    </lineage>
</organism>
<proteinExistence type="predicted"/>